<sequence length="142" mass="16343">MNEINRRSPYWLSPGIDVPTRDEFLLLLSRRTLRGFYVDRDTGESAFVPTAEFMRESPLWRIDVLDDIADGLQRTRTHALVAFFRECQAKNHDVPMARQLAAFRGMCQRIGIELPDDLEALLVLDQQFRRSATWGSTGQATK</sequence>
<dbReference type="AlphaFoldDB" id="A0A011QUQ6"/>
<proteinExistence type="predicted"/>
<dbReference type="EMBL" id="JEMX01000010">
    <property type="protein sequence ID" value="EXI82614.1"/>
    <property type="molecule type" value="Genomic_DNA"/>
</dbReference>
<evidence type="ECO:0000313" key="1">
    <source>
        <dbReference type="EMBL" id="EXI82614.1"/>
    </source>
</evidence>
<evidence type="ECO:0000313" key="2">
    <source>
        <dbReference type="Proteomes" id="UP000021816"/>
    </source>
</evidence>
<reference evidence="1 2" key="1">
    <citation type="submission" date="2014-02" db="EMBL/GenBank/DDBJ databases">
        <title>Expanding our view of genomic diversity in Candidatus Accumulibacter clades.</title>
        <authorList>
            <person name="Skennerton C.T."/>
            <person name="Barr J.J."/>
            <person name="Slater F.R."/>
            <person name="Bond P.L."/>
            <person name="Tyson G.W."/>
        </authorList>
    </citation>
    <scope>NUCLEOTIDE SEQUENCE [LARGE SCALE GENOMIC DNA]</scope>
    <source>
        <strain evidence="2">BA-92</strain>
    </source>
</reference>
<dbReference type="PATRIC" id="fig|1454003.3.peg.410"/>
<organism evidence="1 2">
    <name type="scientific">Candidatus Accumulibacter appositus</name>
    <dbReference type="NCBI Taxonomy" id="1454003"/>
    <lineage>
        <taxon>Bacteria</taxon>
        <taxon>Pseudomonadati</taxon>
        <taxon>Pseudomonadota</taxon>
        <taxon>Betaproteobacteria</taxon>
        <taxon>Candidatus Accumulibacter</taxon>
    </lineage>
</organism>
<dbReference type="Proteomes" id="UP000021816">
    <property type="component" value="Unassembled WGS sequence"/>
</dbReference>
<gene>
    <name evidence="1" type="ORF">AW10_00400</name>
</gene>
<protein>
    <submittedName>
        <fullName evidence="1">Uncharacterized protein</fullName>
    </submittedName>
</protein>
<name>A0A011QUQ6_9PROT</name>
<comment type="caution">
    <text evidence="1">The sequence shown here is derived from an EMBL/GenBank/DDBJ whole genome shotgun (WGS) entry which is preliminary data.</text>
</comment>
<accession>A0A011QUQ6</accession>